<evidence type="ECO:0000259" key="7">
    <source>
        <dbReference type="Pfam" id="PF16363"/>
    </source>
</evidence>
<evidence type="ECO:0000256" key="6">
    <source>
        <dbReference type="ARBA" id="ARBA00059383"/>
    </source>
</evidence>
<comment type="cofactor">
    <cofactor evidence="2">
        <name>NADP(+)</name>
        <dbReference type="ChEBI" id="CHEBI:58349"/>
    </cofactor>
</comment>
<gene>
    <name evidence="8" type="ORF">A1sIA56_00150</name>
</gene>
<comment type="function">
    <text evidence="6">Catalyzes the conversion of GDP-D-mannose to GDP-4-dehydro-6-deoxy-D-mannose.</text>
</comment>
<dbReference type="PANTHER" id="PTHR43715">
    <property type="entry name" value="GDP-MANNOSE 4,6-DEHYDRATASE"/>
    <property type="match status" value="1"/>
</dbReference>
<dbReference type="Pfam" id="PF16363">
    <property type="entry name" value="GDP_Man_Dehyd"/>
    <property type="match status" value="1"/>
</dbReference>
<dbReference type="GO" id="GO:0042351">
    <property type="term" value="P:'de novo' GDP-L-fucose biosynthetic process"/>
    <property type="evidence" value="ECO:0007669"/>
    <property type="project" value="TreeGrafter"/>
</dbReference>
<dbReference type="SUPFAM" id="SSF51735">
    <property type="entry name" value="NAD(P)-binding Rossmann-fold domains"/>
    <property type="match status" value="1"/>
</dbReference>
<keyword evidence="9" id="KW-1185">Reference proteome</keyword>
<dbReference type="GO" id="GO:0008446">
    <property type="term" value="F:GDP-mannose 4,6-dehydratase activity"/>
    <property type="evidence" value="ECO:0007669"/>
    <property type="project" value="UniProtKB-EC"/>
</dbReference>
<dbReference type="KEGG" id="psuf:A1sIA56_00150"/>
<dbReference type="Proteomes" id="UP000217215">
    <property type="component" value="Chromosome"/>
</dbReference>
<evidence type="ECO:0000256" key="2">
    <source>
        <dbReference type="ARBA" id="ARBA00001937"/>
    </source>
</evidence>
<reference evidence="8 9" key="1">
    <citation type="submission" date="2016-07" db="EMBL/GenBank/DDBJ databases">
        <title>High microdiversification within the ubiquitous acI lineage of Actinobacteria.</title>
        <authorList>
            <person name="Neuenschwander S.M."/>
            <person name="Salcher M."/>
            <person name="Ghai R."/>
            <person name="Pernthaler J."/>
        </authorList>
    </citation>
    <scope>NUCLEOTIDE SEQUENCE [LARGE SCALE GENOMIC DNA]</scope>
    <source>
        <strain evidence="8">MMS-IA-56</strain>
    </source>
</reference>
<evidence type="ECO:0000256" key="1">
    <source>
        <dbReference type="ARBA" id="ARBA00000188"/>
    </source>
</evidence>
<dbReference type="AlphaFoldDB" id="A0A249KEY5"/>
<dbReference type="CDD" id="cd05260">
    <property type="entry name" value="GDP_MD_SDR_e"/>
    <property type="match status" value="1"/>
</dbReference>
<evidence type="ECO:0000313" key="9">
    <source>
        <dbReference type="Proteomes" id="UP000217215"/>
    </source>
</evidence>
<dbReference type="EMBL" id="CP016773">
    <property type="protein sequence ID" value="ASY15361.1"/>
    <property type="molecule type" value="Genomic_DNA"/>
</dbReference>
<feature type="domain" description="NAD(P)-binding" evidence="7">
    <location>
        <begin position="9"/>
        <end position="312"/>
    </location>
</feature>
<comment type="catalytic activity">
    <reaction evidence="1">
        <text>GDP-alpha-D-mannose = GDP-4-dehydro-alpha-D-rhamnose + H2O</text>
        <dbReference type="Rhea" id="RHEA:23820"/>
        <dbReference type="ChEBI" id="CHEBI:15377"/>
        <dbReference type="ChEBI" id="CHEBI:57527"/>
        <dbReference type="ChEBI" id="CHEBI:57964"/>
        <dbReference type="EC" id="4.2.1.47"/>
    </reaction>
</comment>
<keyword evidence="5" id="KW-0456">Lyase</keyword>
<dbReference type="PANTHER" id="PTHR43715:SF1">
    <property type="entry name" value="GDP-MANNOSE 4,6 DEHYDRATASE"/>
    <property type="match status" value="1"/>
</dbReference>
<accession>A0A249KEY5</accession>
<dbReference type="Gene3D" id="3.40.50.720">
    <property type="entry name" value="NAD(P)-binding Rossmann-like Domain"/>
    <property type="match status" value="1"/>
</dbReference>
<protein>
    <recommendedName>
        <fullName evidence="4">GDP-mannose 4,6-dehydratase</fullName>
        <ecNumber evidence="4">4.2.1.47</ecNumber>
    </recommendedName>
</protein>
<dbReference type="RefSeq" id="WP_095672954.1">
    <property type="nucleotide sequence ID" value="NZ_CP016773.1"/>
</dbReference>
<dbReference type="FunFam" id="3.40.50.720:FF:000924">
    <property type="entry name" value="GDP-mannose 4,6 dehydratase"/>
    <property type="match status" value="1"/>
</dbReference>
<dbReference type="InterPro" id="IPR006368">
    <property type="entry name" value="GDP_Man_deHydtase"/>
</dbReference>
<evidence type="ECO:0000313" key="8">
    <source>
        <dbReference type="EMBL" id="ASY15361.1"/>
    </source>
</evidence>
<evidence type="ECO:0000256" key="5">
    <source>
        <dbReference type="ARBA" id="ARBA00023239"/>
    </source>
</evidence>
<evidence type="ECO:0000256" key="3">
    <source>
        <dbReference type="ARBA" id="ARBA00009263"/>
    </source>
</evidence>
<proteinExistence type="inferred from homology"/>
<name>A0A249KEY5_9ACTN</name>
<evidence type="ECO:0000256" key="4">
    <source>
        <dbReference type="ARBA" id="ARBA00011989"/>
    </source>
</evidence>
<dbReference type="InterPro" id="IPR016040">
    <property type="entry name" value="NAD(P)-bd_dom"/>
</dbReference>
<dbReference type="Gene3D" id="3.90.25.10">
    <property type="entry name" value="UDP-galactose 4-epimerase, domain 1"/>
    <property type="match status" value="1"/>
</dbReference>
<dbReference type="InterPro" id="IPR036291">
    <property type="entry name" value="NAD(P)-bd_dom_sf"/>
</dbReference>
<comment type="similarity">
    <text evidence="3">Belongs to the NAD(P)-dependent epimerase/dehydratase family. GDP-mannose 4,6-dehydratase subfamily.</text>
</comment>
<sequence>MISVKKIVITGAAGQDGLILGLKLVAAGHKVVGIVRSADQKAFLESYNPAVKSEILDSSTLTSVREFLEKNQPDQIYHLSAKSSVANSWSDSENTLQTNIFHTLNWLNALNELKMHSTRFYHASSSEMFGLPKSHPQTEETLLHPRSPYGVSKVAAHHLVVNYRESFGQFASTGILFNHESPLRDIKFVTRKISQAVAEIARGKRDSLTLGNIEISRDWGWAPDYVDGMISILEHDSPDDFILATGESRTLKEFAATAFQSVGIEDWEKYLTIDSALVRPADVISVVGNSHKARQMLKWSPAVSFESMVKRMVDFDLELIDTGEMNRSWKPE</sequence>
<dbReference type="EC" id="4.2.1.47" evidence="4"/>
<organism evidence="8 9">
    <name type="scientific">Candidatus Planktophila sulfonica</name>
    <dbReference type="NCBI Taxonomy" id="1884904"/>
    <lineage>
        <taxon>Bacteria</taxon>
        <taxon>Bacillati</taxon>
        <taxon>Actinomycetota</taxon>
        <taxon>Actinomycetes</taxon>
        <taxon>Candidatus Nanopelagicales</taxon>
        <taxon>Candidatus Nanopelagicaceae</taxon>
        <taxon>Candidatus Planktophila</taxon>
    </lineage>
</organism>
<dbReference type="OrthoDB" id="9779041at2"/>